<evidence type="ECO:0000313" key="2">
    <source>
        <dbReference type="Proteomes" id="UP000216752"/>
    </source>
</evidence>
<keyword evidence="2" id="KW-1185">Reference proteome</keyword>
<evidence type="ECO:0000313" key="1">
    <source>
        <dbReference type="EMBL" id="XFO66991.1"/>
    </source>
</evidence>
<dbReference type="InterPro" id="IPR023378">
    <property type="entry name" value="YheA/YmcA-like_dom_sf"/>
</dbReference>
<dbReference type="SUPFAM" id="SSF158622">
    <property type="entry name" value="YheA/YmcA-like"/>
    <property type="match status" value="1"/>
</dbReference>
<name>A0ABZ3IN32_9FIRM</name>
<accession>A0ABZ3IN32</accession>
<protein>
    <recommendedName>
        <fullName evidence="3">YlbF family regulator</fullName>
    </recommendedName>
</protein>
<sequence length="116" mass="13331">MIVHDKAHELGRTLRNSEEYQAFLAAKKNLDSDPKTKAMVQDFFKKKLVAEYDLMAGNPEDKEKSQELQKMYELIVLNPKAKDFIHAHMRFQQLAADIYKIIGDAVAEGMDLFGKE</sequence>
<dbReference type="InterPro" id="IPR010368">
    <property type="entry name" value="Com_YlbF"/>
</dbReference>
<dbReference type="EMBL" id="CP155573">
    <property type="protein sequence ID" value="XFO66991.1"/>
    <property type="molecule type" value="Genomic_DNA"/>
</dbReference>
<gene>
    <name evidence="1" type="ORF">SPSIL_031620</name>
</gene>
<dbReference type="Pfam" id="PF06133">
    <property type="entry name" value="Com_YlbF"/>
    <property type="match status" value="1"/>
</dbReference>
<proteinExistence type="predicted"/>
<dbReference type="RefSeq" id="WP_094605111.1">
    <property type="nucleotide sequence ID" value="NZ_CP155573.1"/>
</dbReference>
<dbReference type="Gene3D" id="1.20.1500.10">
    <property type="entry name" value="YheA/YmcA-like"/>
    <property type="match status" value="1"/>
</dbReference>
<dbReference type="Proteomes" id="UP000216752">
    <property type="component" value="Chromosome"/>
</dbReference>
<reference evidence="1" key="1">
    <citation type="submission" date="2024-05" db="EMBL/GenBank/DDBJ databases">
        <title>Isolation and characterization of Sporomusa carbonis sp. nov., a carboxydotrophic hydrogenogen in the genus of Sporomusa isolated from a charcoal burning pile.</title>
        <authorList>
            <person name="Boeer T."/>
            <person name="Rosenbaum F."/>
            <person name="Eysell L."/>
            <person name="Mueller V."/>
            <person name="Daniel R."/>
            <person name="Poehlein A."/>
        </authorList>
    </citation>
    <scope>NUCLEOTIDE SEQUENCE [LARGE SCALE GENOMIC DNA]</scope>
    <source>
        <strain evidence="1">DSM 10669</strain>
    </source>
</reference>
<evidence type="ECO:0008006" key="3">
    <source>
        <dbReference type="Google" id="ProtNLM"/>
    </source>
</evidence>
<organism evidence="1 2">
    <name type="scientific">Sporomusa silvacetica DSM 10669</name>
    <dbReference type="NCBI Taxonomy" id="1123289"/>
    <lineage>
        <taxon>Bacteria</taxon>
        <taxon>Bacillati</taxon>
        <taxon>Bacillota</taxon>
        <taxon>Negativicutes</taxon>
        <taxon>Selenomonadales</taxon>
        <taxon>Sporomusaceae</taxon>
        <taxon>Sporomusa</taxon>
    </lineage>
</organism>